<dbReference type="SUPFAM" id="SSF56235">
    <property type="entry name" value="N-terminal nucleophile aminohydrolases (Ntn hydrolases)"/>
    <property type="match status" value="1"/>
</dbReference>
<evidence type="ECO:0000256" key="1">
    <source>
        <dbReference type="ARBA" id="ARBA00005187"/>
    </source>
</evidence>
<evidence type="ECO:0000313" key="9">
    <source>
        <dbReference type="EMBL" id="MDD2177158.1"/>
    </source>
</evidence>
<dbReference type="InterPro" id="IPR017932">
    <property type="entry name" value="GATase_2_dom"/>
</dbReference>
<dbReference type="Gene3D" id="3.60.20.10">
    <property type="entry name" value="Glutamine Phosphoribosylpyrophosphate, subunit 1, domain 1"/>
    <property type="match status" value="1"/>
</dbReference>
<accession>A0ABT5RWA3</accession>
<proteinExistence type="inferred from homology"/>
<keyword evidence="5" id="KW-0067">ATP-binding</keyword>
<evidence type="ECO:0000256" key="2">
    <source>
        <dbReference type="ARBA" id="ARBA00005752"/>
    </source>
</evidence>
<dbReference type="InterPro" id="IPR014729">
    <property type="entry name" value="Rossmann-like_a/b/a_fold"/>
</dbReference>
<name>A0ABT5RWA3_9BURK</name>
<keyword evidence="9" id="KW-0436">Ligase</keyword>
<feature type="domain" description="Glutamine amidotransferase type-2" evidence="8">
    <location>
        <begin position="2"/>
        <end position="186"/>
    </location>
</feature>
<dbReference type="CDD" id="cd00712">
    <property type="entry name" value="AsnB"/>
    <property type="match status" value="1"/>
</dbReference>
<dbReference type="CDD" id="cd01991">
    <property type="entry name" value="Asn_synthase_B_C"/>
    <property type="match status" value="1"/>
</dbReference>
<evidence type="ECO:0000256" key="4">
    <source>
        <dbReference type="ARBA" id="ARBA00022741"/>
    </source>
</evidence>
<comment type="caution">
    <text evidence="9">The sequence shown here is derived from an EMBL/GenBank/DDBJ whole genome shotgun (WGS) entry which is preliminary data.</text>
</comment>
<organism evidence="9 10">
    <name type="scientific">Acidovorax benzenivorans</name>
    <dbReference type="NCBI Taxonomy" id="2987520"/>
    <lineage>
        <taxon>Bacteria</taxon>
        <taxon>Pseudomonadati</taxon>
        <taxon>Pseudomonadota</taxon>
        <taxon>Betaproteobacteria</taxon>
        <taxon>Burkholderiales</taxon>
        <taxon>Comamonadaceae</taxon>
        <taxon>Acidovorax</taxon>
    </lineage>
</organism>
<sequence>MCGIAGVINAAGVTKDDVWKMIDCIKYRGVDEQGVEDLGGAVLGHARLAVVDPENGMQPMSSTDGKVWVVFNGEIFNFIELREQLKAKGYKFKSRCDTEVLVHLWCERGEKMLDDLVGMFAFFVWDQRTQTGMLARDRQGIKPCFYAPYQGGIAFASEMKAILALPKFERKVNEAALGNVFTFNYCPPPETCFEDICHLMPGFFMRFSNGSCSEPVRYWSWPIDSDRVDASQADLERALDEAVKLQMRFDVDGGLFLSGGVDSAVIANRLVPQWNRPQLDAIGLRIEDKGFSEYAYAERVAEDLNINLSALDIQPSDIPEIARSVVKHAEQPHGDFSFFLFYLLSRKAHEMGKIVMFTGDGPDEVMLGFRHNEQFFSEMMRANFSMRSYFDLISYSTEKDRKRMMSPSFLPHTEGALDKFMGIIEPFRDLEPMEQVAAYELTSLMPGNNAVKGDRMGACWSIEGRAPFLDHRVSELFARLPITSKFYQGVGKHFLKKAAESYYDHDFVFRPKTMPTLPIGEWIKGPLFQWAREVLALPDGGRFDRNELQVMLEEHRSGLHNHTKQLRTVLVAKLWLQEFFPEHV</sequence>
<evidence type="ECO:0000256" key="6">
    <source>
        <dbReference type="ARBA" id="ARBA00022962"/>
    </source>
</evidence>
<dbReference type="PROSITE" id="PS51278">
    <property type="entry name" value="GATASE_TYPE_2"/>
    <property type="match status" value="1"/>
</dbReference>
<dbReference type="InterPro" id="IPR001962">
    <property type="entry name" value="Asn_synthase"/>
</dbReference>
<comment type="pathway">
    <text evidence="1">Amino-acid biosynthesis; L-asparagine biosynthesis; L-asparagine from L-aspartate (L-Gln route): step 1/1.</text>
</comment>
<evidence type="ECO:0000256" key="3">
    <source>
        <dbReference type="ARBA" id="ARBA00012737"/>
    </source>
</evidence>
<dbReference type="Proteomes" id="UP001148932">
    <property type="component" value="Unassembled WGS sequence"/>
</dbReference>
<evidence type="ECO:0000256" key="5">
    <source>
        <dbReference type="ARBA" id="ARBA00022840"/>
    </source>
</evidence>
<dbReference type="Pfam" id="PF13537">
    <property type="entry name" value="GATase_7"/>
    <property type="match status" value="1"/>
</dbReference>
<gene>
    <name evidence="9" type="primary">asnB</name>
    <name evidence="9" type="ORF">OIN59_06900</name>
</gene>
<keyword evidence="10" id="KW-1185">Reference proteome</keyword>
<dbReference type="InterPro" id="IPR033738">
    <property type="entry name" value="AsnB_N"/>
</dbReference>
<dbReference type="EMBL" id="JAPCKI010000003">
    <property type="protein sequence ID" value="MDD2177158.1"/>
    <property type="molecule type" value="Genomic_DNA"/>
</dbReference>
<keyword evidence="4" id="KW-0547">Nucleotide-binding</keyword>
<dbReference type="InterPro" id="IPR029055">
    <property type="entry name" value="Ntn_hydrolases_N"/>
</dbReference>
<dbReference type="Gene3D" id="3.40.50.620">
    <property type="entry name" value="HUPs"/>
    <property type="match status" value="1"/>
</dbReference>
<reference evidence="9" key="1">
    <citation type="submission" date="2022-10" db="EMBL/GenBank/DDBJ databases">
        <title>Description of microaerobic benzene degrading bacteria.</title>
        <authorList>
            <person name="Bedics A."/>
            <person name="Tancsics A."/>
            <person name="Banerjee S."/>
        </authorList>
    </citation>
    <scope>NUCLEOTIDE SEQUENCE</scope>
    <source>
        <strain evidence="9">D2M1</strain>
    </source>
</reference>
<comment type="similarity">
    <text evidence="2">Belongs to the asparagine synthetase family.</text>
</comment>
<dbReference type="PIRSF" id="PIRSF001589">
    <property type="entry name" value="Asn_synthetase_glu-h"/>
    <property type="match status" value="1"/>
</dbReference>
<evidence type="ECO:0000256" key="7">
    <source>
        <dbReference type="ARBA" id="ARBA00048741"/>
    </source>
</evidence>
<dbReference type="InterPro" id="IPR051786">
    <property type="entry name" value="ASN_synthetase/amidase"/>
</dbReference>
<dbReference type="NCBIfam" id="TIGR01536">
    <property type="entry name" value="asn_synth_AEB"/>
    <property type="match status" value="1"/>
</dbReference>
<protein>
    <recommendedName>
        <fullName evidence="3">asparagine synthase (glutamine-hydrolyzing)</fullName>
        <ecNumber evidence="3">6.3.5.4</ecNumber>
    </recommendedName>
</protein>
<evidence type="ECO:0000259" key="8">
    <source>
        <dbReference type="PROSITE" id="PS51278"/>
    </source>
</evidence>
<dbReference type="GO" id="GO:0004066">
    <property type="term" value="F:asparagine synthase (glutamine-hydrolyzing) activity"/>
    <property type="evidence" value="ECO:0007669"/>
    <property type="project" value="UniProtKB-EC"/>
</dbReference>
<dbReference type="InterPro" id="IPR006426">
    <property type="entry name" value="Asn_synth_AEB"/>
</dbReference>
<evidence type="ECO:0000313" key="10">
    <source>
        <dbReference type="Proteomes" id="UP001148932"/>
    </source>
</evidence>
<dbReference type="SUPFAM" id="SSF52402">
    <property type="entry name" value="Adenine nucleotide alpha hydrolases-like"/>
    <property type="match status" value="1"/>
</dbReference>
<dbReference type="EC" id="6.3.5.4" evidence="3"/>
<dbReference type="Pfam" id="PF00733">
    <property type="entry name" value="Asn_synthase"/>
    <property type="match status" value="1"/>
</dbReference>
<dbReference type="RefSeq" id="WP_274108548.1">
    <property type="nucleotide sequence ID" value="NZ_JAPCKI010000003.1"/>
</dbReference>
<dbReference type="PANTHER" id="PTHR43284:SF1">
    <property type="entry name" value="ASPARAGINE SYNTHETASE"/>
    <property type="match status" value="1"/>
</dbReference>
<dbReference type="PANTHER" id="PTHR43284">
    <property type="entry name" value="ASPARAGINE SYNTHETASE (GLUTAMINE-HYDROLYZING)"/>
    <property type="match status" value="1"/>
</dbReference>
<keyword evidence="6" id="KW-0315">Glutamine amidotransferase</keyword>
<comment type="catalytic activity">
    <reaction evidence="7">
        <text>L-aspartate + L-glutamine + ATP + H2O = L-asparagine + L-glutamate + AMP + diphosphate + H(+)</text>
        <dbReference type="Rhea" id="RHEA:12228"/>
        <dbReference type="ChEBI" id="CHEBI:15377"/>
        <dbReference type="ChEBI" id="CHEBI:15378"/>
        <dbReference type="ChEBI" id="CHEBI:29985"/>
        <dbReference type="ChEBI" id="CHEBI:29991"/>
        <dbReference type="ChEBI" id="CHEBI:30616"/>
        <dbReference type="ChEBI" id="CHEBI:33019"/>
        <dbReference type="ChEBI" id="CHEBI:58048"/>
        <dbReference type="ChEBI" id="CHEBI:58359"/>
        <dbReference type="ChEBI" id="CHEBI:456215"/>
        <dbReference type="EC" id="6.3.5.4"/>
    </reaction>
</comment>